<evidence type="ECO:0000313" key="3">
    <source>
        <dbReference type="Proteomes" id="UP000075903"/>
    </source>
</evidence>
<reference evidence="2" key="1">
    <citation type="submission" date="2020-05" db="UniProtKB">
        <authorList>
            <consortium name="EnsemblMetazoa"/>
        </authorList>
    </citation>
    <scope>IDENTIFICATION</scope>
    <source>
        <strain evidence="2">MAF</strain>
    </source>
</reference>
<proteinExistence type="predicted"/>
<dbReference type="EnsemblMetazoa" id="AMEM004811-RA">
    <property type="protein sequence ID" value="AMEM004811-PA"/>
    <property type="gene ID" value="AMEM004811"/>
</dbReference>
<feature type="transmembrane region" description="Helical" evidence="1">
    <location>
        <begin position="44"/>
        <end position="66"/>
    </location>
</feature>
<feature type="transmembrane region" description="Helical" evidence="1">
    <location>
        <begin position="73"/>
        <end position="95"/>
    </location>
</feature>
<sequence>MAFHSLLCSDAAACARSVSIFFVQLFLLLKLALLLTLLTTLDYFQLIFIFRILQQFILVQLFCLIARRNDPRVIAVFVVLLLFIVLFRIFTAQILTLGSQQFYEDWVKLISSLLSTDVG</sequence>
<dbReference type="AlphaFoldDB" id="A0A182UWE6"/>
<protein>
    <submittedName>
        <fullName evidence="2">Uncharacterized protein</fullName>
    </submittedName>
</protein>
<organism evidence="2 3">
    <name type="scientific">Anopheles merus</name>
    <name type="common">Mosquito</name>
    <dbReference type="NCBI Taxonomy" id="30066"/>
    <lineage>
        <taxon>Eukaryota</taxon>
        <taxon>Metazoa</taxon>
        <taxon>Ecdysozoa</taxon>
        <taxon>Arthropoda</taxon>
        <taxon>Hexapoda</taxon>
        <taxon>Insecta</taxon>
        <taxon>Pterygota</taxon>
        <taxon>Neoptera</taxon>
        <taxon>Endopterygota</taxon>
        <taxon>Diptera</taxon>
        <taxon>Nematocera</taxon>
        <taxon>Culicoidea</taxon>
        <taxon>Culicidae</taxon>
        <taxon>Anophelinae</taxon>
        <taxon>Anopheles</taxon>
    </lineage>
</organism>
<keyword evidence="1" id="KW-0812">Transmembrane</keyword>
<feature type="transmembrane region" description="Helical" evidence="1">
    <location>
        <begin position="20"/>
        <end position="38"/>
    </location>
</feature>
<keyword evidence="1" id="KW-0472">Membrane</keyword>
<evidence type="ECO:0000313" key="2">
    <source>
        <dbReference type="EnsemblMetazoa" id="AMEM004811-PA"/>
    </source>
</evidence>
<name>A0A182UWE6_ANOME</name>
<evidence type="ECO:0000256" key="1">
    <source>
        <dbReference type="SAM" id="Phobius"/>
    </source>
</evidence>
<accession>A0A182UWE6</accession>
<dbReference type="Proteomes" id="UP000075903">
    <property type="component" value="Unassembled WGS sequence"/>
</dbReference>
<keyword evidence="3" id="KW-1185">Reference proteome</keyword>
<keyword evidence="1" id="KW-1133">Transmembrane helix</keyword>
<dbReference type="VEuPathDB" id="VectorBase:AMEM004811"/>